<dbReference type="Proteomes" id="UP000091820">
    <property type="component" value="Unassembled WGS sequence"/>
</dbReference>
<keyword evidence="4" id="KW-1185">Reference proteome</keyword>
<protein>
    <submittedName>
        <fullName evidence="3">Uncharacterized protein</fullName>
    </submittedName>
</protein>
<reference evidence="3" key="2">
    <citation type="submission" date="2020-05" db="UniProtKB">
        <authorList>
            <consortium name="EnsemblMetazoa"/>
        </authorList>
    </citation>
    <scope>IDENTIFICATION</scope>
    <source>
        <strain evidence="3">IAEA</strain>
    </source>
</reference>
<dbReference type="VEuPathDB" id="VectorBase:GBRI029158"/>
<dbReference type="GO" id="GO:0005774">
    <property type="term" value="C:vacuolar membrane"/>
    <property type="evidence" value="ECO:0007669"/>
    <property type="project" value="TreeGrafter"/>
</dbReference>
<proteinExistence type="predicted"/>
<reference evidence="4" key="1">
    <citation type="submission" date="2014-03" db="EMBL/GenBank/DDBJ databases">
        <authorList>
            <person name="Aksoy S."/>
            <person name="Warren W."/>
            <person name="Wilson R.K."/>
        </authorList>
    </citation>
    <scope>NUCLEOTIDE SEQUENCE [LARGE SCALE GENOMIC DNA]</scope>
    <source>
        <strain evidence="4">IAEA</strain>
    </source>
</reference>
<evidence type="ECO:0000256" key="2">
    <source>
        <dbReference type="ARBA" id="ARBA00022737"/>
    </source>
</evidence>
<name>A0A1A9WR65_9MUSC</name>
<evidence type="ECO:0000313" key="4">
    <source>
        <dbReference type="Proteomes" id="UP000091820"/>
    </source>
</evidence>
<accession>A0A1A9WR65</accession>
<keyword evidence="1" id="KW-0853">WD repeat</keyword>
<dbReference type="InterPro" id="IPR015943">
    <property type="entry name" value="WD40/YVTN_repeat-like_dom_sf"/>
</dbReference>
<dbReference type="EnsemblMetazoa" id="GBRI029158-RA">
    <property type="protein sequence ID" value="GBRI029158-PA"/>
    <property type="gene ID" value="GBRI029158"/>
</dbReference>
<keyword evidence="2" id="KW-0677">Repeat</keyword>
<dbReference type="AlphaFoldDB" id="A0A1A9WR65"/>
<dbReference type="PANTHER" id="PTHR46200:SF1">
    <property type="entry name" value="GATOR COMPLEX PROTEIN WDR24"/>
    <property type="match status" value="1"/>
</dbReference>
<dbReference type="GO" id="GO:1904263">
    <property type="term" value="P:positive regulation of TORC1 signaling"/>
    <property type="evidence" value="ECO:0007669"/>
    <property type="project" value="TreeGrafter"/>
</dbReference>
<dbReference type="GO" id="GO:0034198">
    <property type="term" value="P:cellular response to amino acid starvation"/>
    <property type="evidence" value="ECO:0007669"/>
    <property type="project" value="TreeGrafter"/>
</dbReference>
<dbReference type="SUPFAM" id="SSF50978">
    <property type="entry name" value="WD40 repeat-like"/>
    <property type="match status" value="1"/>
</dbReference>
<evidence type="ECO:0000256" key="1">
    <source>
        <dbReference type="ARBA" id="ARBA00022574"/>
    </source>
</evidence>
<dbReference type="GO" id="GO:0061700">
    <property type="term" value="C:GATOR2 complex"/>
    <property type="evidence" value="ECO:0007669"/>
    <property type="project" value="TreeGrafter"/>
</dbReference>
<organism evidence="3 4">
    <name type="scientific">Glossina brevipalpis</name>
    <dbReference type="NCBI Taxonomy" id="37001"/>
    <lineage>
        <taxon>Eukaryota</taxon>
        <taxon>Metazoa</taxon>
        <taxon>Ecdysozoa</taxon>
        <taxon>Arthropoda</taxon>
        <taxon>Hexapoda</taxon>
        <taxon>Insecta</taxon>
        <taxon>Pterygota</taxon>
        <taxon>Neoptera</taxon>
        <taxon>Endopterygota</taxon>
        <taxon>Diptera</taxon>
        <taxon>Brachycera</taxon>
        <taxon>Muscomorpha</taxon>
        <taxon>Hippoboscoidea</taxon>
        <taxon>Glossinidae</taxon>
        <taxon>Glossina</taxon>
    </lineage>
</organism>
<dbReference type="Gene3D" id="2.130.10.10">
    <property type="entry name" value="YVTN repeat-like/Quinoprotein amine dehydrogenase"/>
    <property type="match status" value="1"/>
</dbReference>
<sequence length="240" mass="26719">MRGGKNQNLSYSSNDVACSLGSNILATAATNEVVSVTAHTVTFHSGEASILISGSQDGAIKCFDTWCDKPICTLYSNSECVRDGKFSPHCNNVFSAVSEGGEHILVQFIPSIGIQQIIGSLLEVEINKLRETLDNPGTILVPSLFPNVPPNLAFSSDTKKGPEIPTNNIPRVVRHNLGNNGIRLFKSEYCYKEQREEIKTDWYIHFQKKMFGWNLYYSKWLDPVKKKLTKVCPTKCEVDN</sequence>
<dbReference type="STRING" id="37001.A0A1A9WR65"/>
<evidence type="ECO:0000313" key="3">
    <source>
        <dbReference type="EnsemblMetazoa" id="GBRI029158-PA"/>
    </source>
</evidence>
<dbReference type="PANTHER" id="PTHR46200">
    <property type="entry name" value="GATOR COMPLEX PROTEIN WDR24"/>
    <property type="match status" value="1"/>
</dbReference>
<dbReference type="InterPro" id="IPR037590">
    <property type="entry name" value="WDR24"/>
</dbReference>
<dbReference type="GO" id="GO:0016239">
    <property type="term" value="P:positive regulation of macroautophagy"/>
    <property type="evidence" value="ECO:0007669"/>
    <property type="project" value="TreeGrafter"/>
</dbReference>
<dbReference type="InterPro" id="IPR036322">
    <property type="entry name" value="WD40_repeat_dom_sf"/>
</dbReference>
<dbReference type="GO" id="GO:0005829">
    <property type="term" value="C:cytosol"/>
    <property type="evidence" value="ECO:0007669"/>
    <property type="project" value="TreeGrafter"/>
</dbReference>